<proteinExistence type="predicted"/>
<feature type="chain" id="PRO_5037621585" evidence="1">
    <location>
        <begin position="27"/>
        <end position="371"/>
    </location>
</feature>
<gene>
    <name evidence="2" type="ORF">Ssi02_36950</name>
</gene>
<reference evidence="2" key="1">
    <citation type="submission" date="2021-01" db="EMBL/GenBank/DDBJ databases">
        <title>Whole genome shotgun sequence of Sinosporangium siamense NBRC 109515.</title>
        <authorList>
            <person name="Komaki H."/>
            <person name="Tamura T."/>
        </authorList>
    </citation>
    <scope>NUCLEOTIDE SEQUENCE</scope>
    <source>
        <strain evidence="2">NBRC 109515</strain>
    </source>
</reference>
<keyword evidence="1" id="KW-0732">Signal</keyword>
<comment type="caution">
    <text evidence="2">The sequence shown here is derived from an EMBL/GenBank/DDBJ whole genome shotgun (WGS) entry which is preliminary data.</text>
</comment>
<evidence type="ECO:0000313" key="2">
    <source>
        <dbReference type="EMBL" id="GII93464.1"/>
    </source>
</evidence>
<dbReference type="AlphaFoldDB" id="A0A919RJF4"/>
<dbReference type="Proteomes" id="UP000606172">
    <property type="component" value="Unassembled WGS sequence"/>
</dbReference>
<accession>A0A919RJF4</accession>
<name>A0A919RJF4_9ACTN</name>
<dbReference type="RefSeq" id="WP_204026916.1">
    <property type="nucleotide sequence ID" value="NZ_BOOW01000022.1"/>
</dbReference>
<evidence type="ECO:0000256" key="1">
    <source>
        <dbReference type="SAM" id="SignalP"/>
    </source>
</evidence>
<protein>
    <submittedName>
        <fullName evidence="2">Uncharacterized protein</fullName>
    </submittedName>
</protein>
<organism evidence="2 3">
    <name type="scientific">Sinosporangium siamense</name>
    <dbReference type="NCBI Taxonomy" id="1367973"/>
    <lineage>
        <taxon>Bacteria</taxon>
        <taxon>Bacillati</taxon>
        <taxon>Actinomycetota</taxon>
        <taxon>Actinomycetes</taxon>
        <taxon>Streptosporangiales</taxon>
        <taxon>Streptosporangiaceae</taxon>
        <taxon>Sinosporangium</taxon>
    </lineage>
</organism>
<evidence type="ECO:0000313" key="3">
    <source>
        <dbReference type="Proteomes" id="UP000606172"/>
    </source>
</evidence>
<sequence length="371" mass="39900">MRLFTIITATSALLAGGMFVLAPAVAAEAPRTAHHITRPADSTPAAGEGWRVVLSGRRTLGAFADVGAVSPTDAWITRTGLPLLRWNGQAWGPDPNPPAEGAVPYLVRATGAGDEWQFLESTSSVDVRHWNGITWTRRAINVEGAHATDAAIAGDETWVSGLRLGAAGMTDVLWRWDGAKWRTVEPPRPVSTLAAVSEKDVWALSSPGERNLGYDGERLPAAMHWDGRRWSVVPLPVLAPDEGTHAELNDLAVLDRDRVYAVGTVTSYDEAGRVNRQGLVLRWDGRVWTRLPHRTTGVAYIQAVSDGRGGLWLAEEGSVGLTHLSAAGRWLRVTLPLPKGGEVRALANVPGTTKMWATVQSGGRQLVLSYG</sequence>
<keyword evidence="3" id="KW-1185">Reference proteome</keyword>
<feature type="signal peptide" evidence="1">
    <location>
        <begin position="1"/>
        <end position="26"/>
    </location>
</feature>
<dbReference type="EMBL" id="BOOW01000022">
    <property type="protein sequence ID" value="GII93464.1"/>
    <property type="molecule type" value="Genomic_DNA"/>
</dbReference>